<evidence type="ECO:0000259" key="2">
    <source>
        <dbReference type="Pfam" id="PF17919"/>
    </source>
</evidence>
<organism evidence="3 4">
    <name type="scientific">Parasitella parasitica</name>
    <dbReference type="NCBI Taxonomy" id="35722"/>
    <lineage>
        <taxon>Eukaryota</taxon>
        <taxon>Fungi</taxon>
        <taxon>Fungi incertae sedis</taxon>
        <taxon>Mucoromycota</taxon>
        <taxon>Mucoromycotina</taxon>
        <taxon>Mucoromycetes</taxon>
        <taxon>Mucorales</taxon>
        <taxon>Mucorineae</taxon>
        <taxon>Mucoraceae</taxon>
        <taxon>Parasitella</taxon>
    </lineage>
</organism>
<dbReference type="SUPFAM" id="SSF56672">
    <property type="entry name" value="DNA/RNA polymerases"/>
    <property type="match status" value="1"/>
</dbReference>
<accession>A0A0B7N516</accession>
<dbReference type="PANTHER" id="PTHR37984">
    <property type="entry name" value="PROTEIN CBG26694"/>
    <property type="match status" value="1"/>
</dbReference>
<keyword evidence="4" id="KW-1185">Reference proteome</keyword>
<dbReference type="Pfam" id="PF17919">
    <property type="entry name" value="RT_RNaseH_2"/>
    <property type="match status" value="1"/>
</dbReference>
<dbReference type="FunFam" id="3.10.20.370:FF:000001">
    <property type="entry name" value="Retrovirus-related Pol polyprotein from transposon 17.6-like protein"/>
    <property type="match status" value="1"/>
</dbReference>
<dbReference type="PANTHER" id="PTHR37984:SF5">
    <property type="entry name" value="PROTEIN NYNRIN-LIKE"/>
    <property type="match status" value="1"/>
</dbReference>
<proteinExistence type="predicted"/>
<dbReference type="Proteomes" id="UP000054107">
    <property type="component" value="Unassembled WGS sequence"/>
</dbReference>
<dbReference type="InterPro" id="IPR041577">
    <property type="entry name" value="RT_RNaseH_2"/>
</dbReference>
<name>A0A0B7N516_9FUNG</name>
<dbReference type="CDD" id="cd09274">
    <property type="entry name" value="RNase_HI_RT_Ty3"/>
    <property type="match status" value="1"/>
</dbReference>
<evidence type="ECO:0000256" key="1">
    <source>
        <dbReference type="ARBA" id="ARBA00023268"/>
    </source>
</evidence>
<dbReference type="EMBL" id="LN723314">
    <property type="protein sequence ID" value="CEP10184.1"/>
    <property type="molecule type" value="Genomic_DNA"/>
</dbReference>
<feature type="domain" description="Reverse transcriptase/retrotransposon-derived protein RNase H-like" evidence="2">
    <location>
        <begin position="13"/>
        <end position="112"/>
    </location>
</feature>
<reference evidence="3 4" key="1">
    <citation type="submission" date="2014-09" db="EMBL/GenBank/DDBJ databases">
        <authorList>
            <person name="Ellenberger Sabrina"/>
        </authorList>
    </citation>
    <scope>NUCLEOTIDE SEQUENCE [LARGE SCALE GENOMIC DNA]</scope>
    <source>
        <strain evidence="3 4">CBS 412.66</strain>
    </source>
</reference>
<dbReference type="OrthoDB" id="2208902at2759"/>
<dbReference type="AlphaFoldDB" id="A0A0B7N516"/>
<evidence type="ECO:0000313" key="3">
    <source>
        <dbReference type="EMBL" id="CEP10184.1"/>
    </source>
</evidence>
<evidence type="ECO:0000313" key="4">
    <source>
        <dbReference type="Proteomes" id="UP000054107"/>
    </source>
</evidence>
<dbReference type="Gene3D" id="3.30.70.270">
    <property type="match status" value="1"/>
</dbReference>
<gene>
    <name evidence="3" type="primary">PARPA_03821.1 scaffold 9853</name>
</gene>
<dbReference type="STRING" id="35722.A0A0B7N516"/>
<sequence length="247" mass="28327">MNELLKKSKRFNWEQDCEQAFQALKQALAEAATLYLPSAGDKFRLYTDALEIGIGATLAVIKEDDTEQPVMFLSRKLQPAETRYPTVEKELLAVIYAMRKLRKYFLDNEFTLYCDNTAVCYQFNKSEPSQRLQRWIMCTQEFVFKIKHVSGKKNAAADALSRFPPEGHSDSKDGEDCIDALFEHLLMNEDREDCYEDWLQDIIHYPKFPGSSKVTPKTKRLSLKYKKNGQSPIVPKGGAPFCIDSAD</sequence>
<keyword evidence="1" id="KW-0511">Multifunctional enzyme</keyword>
<dbReference type="InterPro" id="IPR050951">
    <property type="entry name" value="Retrovirus_Pol_polyprotein"/>
</dbReference>
<dbReference type="GO" id="GO:0003824">
    <property type="term" value="F:catalytic activity"/>
    <property type="evidence" value="ECO:0007669"/>
    <property type="project" value="UniProtKB-KW"/>
</dbReference>
<dbReference type="InterPro" id="IPR043128">
    <property type="entry name" value="Rev_trsase/Diguanyl_cyclase"/>
</dbReference>
<dbReference type="InterPro" id="IPR043502">
    <property type="entry name" value="DNA/RNA_pol_sf"/>
</dbReference>
<protein>
    <recommendedName>
        <fullName evidence="2">Reverse transcriptase/retrotransposon-derived protein RNase H-like domain-containing protein</fullName>
    </recommendedName>
</protein>